<protein>
    <recommendedName>
        <fullName evidence="4">DDE Tnp4 domain-containing protein</fullName>
    </recommendedName>
</protein>
<keyword evidence="3" id="KW-1185">Reference proteome</keyword>
<dbReference type="AlphaFoldDB" id="A0A2I1H4W0"/>
<evidence type="ECO:0000256" key="1">
    <source>
        <dbReference type="SAM" id="MobiDB-lite"/>
    </source>
</evidence>
<comment type="caution">
    <text evidence="2">The sequence shown here is derived from an EMBL/GenBank/DDBJ whole genome shotgun (WGS) entry which is preliminary data.</text>
</comment>
<dbReference type="EMBL" id="LLXI01001488">
    <property type="protein sequence ID" value="PKY53917.1"/>
    <property type="molecule type" value="Genomic_DNA"/>
</dbReference>
<dbReference type="VEuPathDB" id="FungiDB:RhiirFUN_012771"/>
<evidence type="ECO:0008006" key="4">
    <source>
        <dbReference type="Google" id="ProtNLM"/>
    </source>
</evidence>
<accession>A0A2I1H4W0</accession>
<dbReference type="Proteomes" id="UP000234323">
    <property type="component" value="Unassembled WGS sequence"/>
</dbReference>
<dbReference type="VEuPathDB" id="FungiDB:RhiirA1_339038"/>
<reference evidence="2 3" key="1">
    <citation type="submission" date="2015-10" db="EMBL/GenBank/DDBJ databases">
        <title>Genome analyses suggest a sexual origin of heterokaryosis in a supposedly ancient asexual fungus.</title>
        <authorList>
            <person name="Ropars J."/>
            <person name="Sedzielewska K."/>
            <person name="Noel J."/>
            <person name="Charron P."/>
            <person name="Farinelli L."/>
            <person name="Marton T."/>
            <person name="Kruger M."/>
            <person name="Pelin A."/>
            <person name="Brachmann A."/>
            <person name="Corradi N."/>
        </authorList>
    </citation>
    <scope>NUCLEOTIDE SEQUENCE [LARGE SCALE GENOMIC DNA]</scope>
    <source>
        <strain evidence="2 3">A4</strain>
    </source>
</reference>
<sequence>MSDHREIEKLLSFYAIAAYQDMEIKDLFESEGEEDSSEDEEDEMVMLGLASLLGTRYLEQRDFHVAKSKHWYYHILPKYDDSRFKIIMRMDPVNFQNLLSKLITYPVFQNNSNHSQAPVEFQLAIFLRRIGSKKNIFEWPTGEAKHNTHEGFKNIGGMENIIGAIDGSHIGLANAPLRQPETYWNRKKRYSIQLQGIVDYRELNNDNMEGLYEDSDSDDDDNDYDEEIITSRDEIALRREGKEKEIN</sequence>
<evidence type="ECO:0000313" key="2">
    <source>
        <dbReference type="EMBL" id="PKY53917.1"/>
    </source>
</evidence>
<feature type="compositionally biased region" description="Acidic residues" evidence="1">
    <location>
        <begin position="211"/>
        <end position="228"/>
    </location>
</feature>
<feature type="region of interest" description="Disordered" evidence="1">
    <location>
        <begin position="208"/>
        <end position="247"/>
    </location>
</feature>
<organism evidence="2 3">
    <name type="scientific">Rhizophagus irregularis</name>
    <dbReference type="NCBI Taxonomy" id="588596"/>
    <lineage>
        <taxon>Eukaryota</taxon>
        <taxon>Fungi</taxon>
        <taxon>Fungi incertae sedis</taxon>
        <taxon>Mucoromycota</taxon>
        <taxon>Glomeromycotina</taxon>
        <taxon>Glomeromycetes</taxon>
        <taxon>Glomerales</taxon>
        <taxon>Glomeraceae</taxon>
        <taxon>Rhizophagus</taxon>
    </lineage>
</organism>
<proteinExistence type="predicted"/>
<name>A0A2I1H4W0_9GLOM</name>
<evidence type="ECO:0000313" key="3">
    <source>
        <dbReference type="Proteomes" id="UP000234323"/>
    </source>
</evidence>
<feature type="compositionally biased region" description="Basic and acidic residues" evidence="1">
    <location>
        <begin position="229"/>
        <end position="247"/>
    </location>
</feature>
<dbReference type="VEuPathDB" id="FungiDB:FUN_006844"/>
<gene>
    <name evidence="2" type="ORF">RhiirA4_472402</name>
</gene>